<reference evidence="3" key="1">
    <citation type="journal article" date="2017" name="PLoS ONE">
        <title>The Agassiz's desert tortoise genome provides a resource for the conservation of a threatened species.</title>
        <authorList>
            <person name="Tollis M."/>
            <person name="DeNardo D.F."/>
            <person name="Cornelius J.A."/>
            <person name="Dolby G.A."/>
            <person name="Edwards T."/>
            <person name="Henen B.T."/>
            <person name="Karl A.E."/>
            <person name="Murphy R.W."/>
            <person name="Kusumi K."/>
        </authorList>
    </citation>
    <scope>NUCLEOTIDE SEQUENCE [LARGE SCALE GENOMIC DNA]</scope>
</reference>
<evidence type="ECO:0000259" key="1">
    <source>
        <dbReference type="PROSITE" id="PS51390"/>
    </source>
</evidence>
<reference evidence="2" key="3">
    <citation type="submission" date="2025-09" db="UniProtKB">
        <authorList>
            <consortium name="Ensembl"/>
        </authorList>
    </citation>
    <scope>IDENTIFICATION</scope>
</reference>
<dbReference type="CDD" id="cd00199">
    <property type="entry name" value="WAP"/>
    <property type="match status" value="1"/>
</dbReference>
<dbReference type="SUPFAM" id="SSF57256">
    <property type="entry name" value="Elafin-like"/>
    <property type="match status" value="1"/>
</dbReference>
<sequence length="71" mass="7518">LSEQRVPFLILSPGARAPHAKLILSPAISEKHGSCPVVQGGIPLLGLCKNQCKVDSQCQGAMKCCMNGCRK</sequence>
<dbReference type="Gene3D" id="4.10.75.10">
    <property type="entry name" value="Elafin-like"/>
    <property type="match status" value="1"/>
</dbReference>
<dbReference type="Ensembl" id="ENSGAGT00000004327.1">
    <property type="protein sequence ID" value="ENSGAGP00000003739.1"/>
    <property type="gene ID" value="ENSGAGG00000003040.1"/>
</dbReference>
<organism evidence="2 3">
    <name type="scientific">Gopherus agassizii</name>
    <name type="common">Agassiz's desert tortoise</name>
    <dbReference type="NCBI Taxonomy" id="38772"/>
    <lineage>
        <taxon>Eukaryota</taxon>
        <taxon>Metazoa</taxon>
        <taxon>Chordata</taxon>
        <taxon>Craniata</taxon>
        <taxon>Vertebrata</taxon>
        <taxon>Euteleostomi</taxon>
        <taxon>Archelosauria</taxon>
        <taxon>Testudinata</taxon>
        <taxon>Testudines</taxon>
        <taxon>Cryptodira</taxon>
        <taxon>Durocryptodira</taxon>
        <taxon>Testudinoidea</taxon>
        <taxon>Testudinidae</taxon>
        <taxon>Gopherus</taxon>
    </lineage>
</organism>
<dbReference type="Pfam" id="PF00095">
    <property type="entry name" value="WAP"/>
    <property type="match status" value="1"/>
</dbReference>
<dbReference type="InterPro" id="IPR036645">
    <property type="entry name" value="Elafin-like_sf"/>
</dbReference>
<name>A0A452GPX0_9SAUR</name>
<accession>A0A452GPX0</accession>
<dbReference type="AlphaFoldDB" id="A0A452GPX0"/>
<dbReference type="GO" id="GO:0030414">
    <property type="term" value="F:peptidase inhibitor activity"/>
    <property type="evidence" value="ECO:0007669"/>
    <property type="project" value="InterPro"/>
</dbReference>
<proteinExistence type="predicted"/>
<dbReference type="PROSITE" id="PS51390">
    <property type="entry name" value="WAP"/>
    <property type="match status" value="1"/>
</dbReference>
<dbReference type="GO" id="GO:0005576">
    <property type="term" value="C:extracellular region"/>
    <property type="evidence" value="ECO:0007669"/>
    <property type="project" value="InterPro"/>
</dbReference>
<keyword evidence="3" id="KW-1185">Reference proteome</keyword>
<evidence type="ECO:0000313" key="2">
    <source>
        <dbReference type="Ensembl" id="ENSGAGP00000003739.1"/>
    </source>
</evidence>
<protein>
    <recommendedName>
        <fullName evidence="1">WAP domain-containing protein</fullName>
    </recommendedName>
</protein>
<dbReference type="InterPro" id="IPR008197">
    <property type="entry name" value="WAP_dom"/>
</dbReference>
<reference evidence="2" key="2">
    <citation type="submission" date="2025-08" db="UniProtKB">
        <authorList>
            <consortium name="Ensembl"/>
        </authorList>
    </citation>
    <scope>IDENTIFICATION</scope>
</reference>
<dbReference type="FunFam" id="4.10.75.10:FF:000001">
    <property type="entry name" value="Anosmin 1"/>
    <property type="match status" value="1"/>
</dbReference>
<dbReference type="Proteomes" id="UP000291020">
    <property type="component" value="Unassembled WGS sequence"/>
</dbReference>
<feature type="domain" description="WAP" evidence="1">
    <location>
        <begin position="28"/>
        <end position="71"/>
    </location>
</feature>
<dbReference type="SMART" id="SM00217">
    <property type="entry name" value="WAP"/>
    <property type="match status" value="1"/>
</dbReference>
<evidence type="ECO:0000313" key="3">
    <source>
        <dbReference type="Proteomes" id="UP000291020"/>
    </source>
</evidence>
<dbReference type="STRING" id="38772.ENSGAGP00000003739"/>